<dbReference type="PROSITE" id="PS00678">
    <property type="entry name" value="WD_REPEATS_1"/>
    <property type="match status" value="1"/>
</dbReference>
<dbReference type="Gene3D" id="2.130.10.10">
    <property type="entry name" value="YVTN repeat-like/Quinoprotein amine dehydrogenase"/>
    <property type="match status" value="1"/>
</dbReference>
<dbReference type="InterPro" id="IPR019775">
    <property type="entry name" value="WD40_repeat_CS"/>
</dbReference>
<dbReference type="InterPro" id="IPR015943">
    <property type="entry name" value="WD40/YVTN_repeat-like_dom_sf"/>
</dbReference>
<accession>A0A9Q0MQV9</accession>
<dbReference type="InterPro" id="IPR020472">
    <property type="entry name" value="WD40_PAC1"/>
</dbReference>
<feature type="coiled-coil region" evidence="6">
    <location>
        <begin position="7"/>
        <end position="34"/>
    </location>
</feature>
<keyword evidence="2 5" id="KW-0853">WD repeat</keyword>
<dbReference type="SMART" id="SM00320">
    <property type="entry name" value="WD40"/>
    <property type="match status" value="7"/>
</dbReference>
<dbReference type="CDD" id="cd00200">
    <property type="entry name" value="WD40"/>
    <property type="match status" value="1"/>
</dbReference>
<feature type="repeat" description="WD" evidence="5">
    <location>
        <begin position="236"/>
        <end position="277"/>
    </location>
</feature>
<dbReference type="PIRSF" id="PIRSF002394">
    <property type="entry name" value="GN-bd_beta"/>
    <property type="match status" value="1"/>
</dbReference>
<dbReference type="PRINTS" id="PR00319">
    <property type="entry name" value="GPROTEINB"/>
</dbReference>
<evidence type="ECO:0000256" key="3">
    <source>
        <dbReference type="ARBA" id="ARBA00022737"/>
    </source>
</evidence>
<evidence type="ECO:0000256" key="1">
    <source>
        <dbReference type="ARBA" id="ARBA00009768"/>
    </source>
</evidence>
<evidence type="ECO:0000313" key="8">
    <source>
        <dbReference type="Proteomes" id="UP001151699"/>
    </source>
</evidence>
<dbReference type="SUPFAM" id="SSF50978">
    <property type="entry name" value="WD40 repeat-like"/>
    <property type="match status" value="1"/>
</dbReference>
<keyword evidence="3" id="KW-0677">Repeat</keyword>
<evidence type="ECO:0000256" key="4">
    <source>
        <dbReference type="ARBA" id="ARBA00023224"/>
    </source>
</evidence>
<name>A0A9Q0MQV9_9DIPT</name>
<feature type="repeat" description="WD" evidence="5">
    <location>
        <begin position="322"/>
        <end position="354"/>
    </location>
</feature>
<dbReference type="PANTHER" id="PTHR19850">
    <property type="entry name" value="GUANINE NUCLEOTIDE-BINDING PROTEIN BETA G PROTEIN BETA"/>
    <property type="match status" value="1"/>
</dbReference>
<dbReference type="EMBL" id="WJQU01000004">
    <property type="protein sequence ID" value="KAJ6636256.1"/>
    <property type="molecule type" value="Genomic_DNA"/>
</dbReference>
<feature type="repeat" description="WD" evidence="5">
    <location>
        <begin position="150"/>
        <end position="191"/>
    </location>
</feature>
<dbReference type="PROSITE" id="PS50294">
    <property type="entry name" value="WD_REPEATS_REGION"/>
    <property type="match status" value="5"/>
</dbReference>
<evidence type="ECO:0000256" key="2">
    <source>
        <dbReference type="ARBA" id="ARBA00022574"/>
    </source>
</evidence>
<dbReference type="InterPro" id="IPR001680">
    <property type="entry name" value="WD40_rpt"/>
</dbReference>
<organism evidence="7 8">
    <name type="scientific">Pseudolycoriella hygida</name>
    <dbReference type="NCBI Taxonomy" id="35572"/>
    <lineage>
        <taxon>Eukaryota</taxon>
        <taxon>Metazoa</taxon>
        <taxon>Ecdysozoa</taxon>
        <taxon>Arthropoda</taxon>
        <taxon>Hexapoda</taxon>
        <taxon>Insecta</taxon>
        <taxon>Pterygota</taxon>
        <taxon>Neoptera</taxon>
        <taxon>Endopterygota</taxon>
        <taxon>Diptera</taxon>
        <taxon>Nematocera</taxon>
        <taxon>Sciaroidea</taxon>
        <taxon>Sciaridae</taxon>
        <taxon>Pseudolycoriella</taxon>
    </lineage>
</organism>
<dbReference type="OrthoDB" id="10255630at2759"/>
<dbReference type="Proteomes" id="UP001151699">
    <property type="component" value="Chromosome C"/>
</dbReference>
<dbReference type="InterPro" id="IPR016346">
    <property type="entry name" value="G-protein_beta_1-5"/>
</dbReference>
<dbReference type="FunFam" id="2.130.10.10:FF:000020">
    <property type="entry name" value="Guanine nucleotide-binding protein beta subunit"/>
    <property type="match status" value="1"/>
</dbReference>
<feature type="repeat" description="WD" evidence="5">
    <location>
        <begin position="61"/>
        <end position="102"/>
    </location>
</feature>
<keyword evidence="6" id="KW-0175">Coiled coil</keyword>
<dbReference type="AlphaFoldDB" id="A0A9Q0MQV9"/>
<comment type="similarity">
    <text evidence="1">Belongs to the WD repeat G protein beta family.</text>
</comment>
<dbReference type="PROSITE" id="PS50082">
    <property type="entry name" value="WD_REPEATS_2"/>
    <property type="match status" value="6"/>
</dbReference>
<dbReference type="InterPro" id="IPR036322">
    <property type="entry name" value="WD40_repeat_dom_sf"/>
</dbReference>
<keyword evidence="4" id="KW-0807">Transducer</keyword>
<proteinExistence type="inferred from homology"/>
<sequence length="354" mass="38748">MTDISPANNVADKLASLQKEAEYLKSRLEEDRQKLNDVTLSAAADRIEMITFINIKPRRVLKGHTAKVLCSDWSPDKRHIVSSSQDGKLIIWDAFTTNKEHTVTMPTTWIMACSYAPSGNLVACGGLDNKVTVYPSICADEEMALKKKTVGTHTSYMSCCTFPNSDQQILTGSGDATCALWDVESGQLLQSFHGHVGDVMSIDLAPNETGNTFVSGSCDKMAFIWDMRSGNVVQSFEGNLSDVNSVKFHPSGDAIATGSDDSTCRLFDVRADKEVAVYAKDSIIFGVNSVDFSVSGRLLFAGYNDYTVNIWDSLKQQRICLLYGHENKVSCVQVSPDGTALSTGSWDCTLRVWA</sequence>
<comment type="caution">
    <text evidence="7">The sequence shown here is derived from an EMBL/GenBank/DDBJ whole genome shotgun (WGS) entry which is preliminary data.</text>
</comment>
<gene>
    <name evidence="7" type="primary">Gnb5</name>
    <name evidence="7" type="ORF">Bhyg_14844</name>
</gene>
<reference evidence="7" key="1">
    <citation type="submission" date="2022-07" db="EMBL/GenBank/DDBJ databases">
        <authorList>
            <person name="Trinca V."/>
            <person name="Uliana J.V.C."/>
            <person name="Torres T.T."/>
            <person name="Ward R.J."/>
            <person name="Monesi N."/>
        </authorList>
    </citation>
    <scope>NUCLEOTIDE SEQUENCE</scope>
    <source>
        <strain evidence="7">HSMRA1968</strain>
        <tissue evidence="7">Whole embryos</tissue>
    </source>
</reference>
<keyword evidence="8" id="KW-1185">Reference proteome</keyword>
<dbReference type="InterPro" id="IPR001632">
    <property type="entry name" value="WD40_G-protein_beta-like"/>
</dbReference>
<evidence type="ECO:0000313" key="7">
    <source>
        <dbReference type="EMBL" id="KAJ6636256.1"/>
    </source>
</evidence>
<feature type="repeat" description="WD" evidence="5">
    <location>
        <begin position="192"/>
        <end position="235"/>
    </location>
</feature>
<dbReference type="Pfam" id="PF25391">
    <property type="entry name" value="WD40_Gbeta"/>
    <property type="match status" value="1"/>
</dbReference>
<protein>
    <submittedName>
        <fullName evidence="7">Guanine nucleotide-binding protein subunit beta-5</fullName>
    </submittedName>
</protein>
<dbReference type="GO" id="GO:0007165">
    <property type="term" value="P:signal transduction"/>
    <property type="evidence" value="ECO:0007669"/>
    <property type="project" value="UniProtKB-KW"/>
</dbReference>
<evidence type="ECO:0000256" key="5">
    <source>
        <dbReference type="PROSITE-ProRule" id="PRU00221"/>
    </source>
</evidence>
<evidence type="ECO:0000256" key="6">
    <source>
        <dbReference type="SAM" id="Coils"/>
    </source>
</evidence>
<feature type="repeat" description="WD" evidence="5">
    <location>
        <begin position="287"/>
        <end position="312"/>
    </location>
</feature>
<dbReference type="PRINTS" id="PR00320">
    <property type="entry name" value="GPROTEINBRPT"/>
</dbReference>